<dbReference type="AlphaFoldDB" id="A0A1I7ZAI8"/>
<dbReference type="Proteomes" id="UP000095287">
    <property type="component" value="Unplaced"/>
</dbReference>
<evidence type="ECO:0000313" key="1">
    <source>
        <dbReference type="Proteomes" id="UP000095287"/>
    </source>
</evidence>
<proteinExistence type="predicted"/>
<sequence length="83" mass="9591">MTRTQITLSKFLQQHVLWDVNIHYMIRRVMNGIFGSDPSYYAAIAKNPVTYKNRGAFDTINVLTTLVRDEVCGALYKSYFPRA</sequence>
<dbReference type="WBParaSite" id="L893_g24415.t1">
    <property type="protein sequence ID" value="L893_g24415.t1"/>
    <property type="gene ID" value="L893_g24415"/>
</dbReference>
<accession>A0A1I7ZAI8</accession>
<evidence type="ECO:0000313" key="2">
    <source>
        <dbReference type="WBParaSite" id="L893_g24415.t1"/>
    </source>
</evidence>
<protein>
    <submittedName>
        <fullName evidence="2">Peptidase_M13_N domain-containing protein</fullName>
    </submittedName>
</protein>
<keyword evidence="1" id="KW-1185">Reference proteome</keyword>
<organism evidence="1 2">
    <name type="scientific">Steinernema glaseri</name>
    <dbReference type="NCBI Taxonomy" id="37863"/>
    <lineage>
        <taxon>Eukaryota</taxon>
        <taxon>Metazoa</taxon>
        <taxon>Ecdysozoa</taxon>
        <taxon>Nematoda</taxon>
        <taxon>Chromadorea</taxon>
        <taxon>Rhabditida</taxon>
        <taxon>Tylenchina</taxon>
        <taxon>Panagrolaimomorpha</taxon>
        <taxon>Strongyloidoidea</taxon>
        <taxon>Steinernematidae</taxon>
        <taxon>Steinernema</taxon>
    </lineage>
</organism>
<reference evidence="2" key="1">
    <citation type="submission" date="2016-11" db="UniProtKB">
        <authorList>
            <consortium name="WormBaseParasite"/>
        </authorList>
    </citation>
    <scope>IDENTIFICATION</scope>
</reference>
<name>A0A1I7ZAI8_9BILA</name>